<dbReference type="Proteomes" id="UP001066276">
    <property type="component" value="Chromosome 7"/>
</dbReference>
<accession>A0AAV7PD03</accession>
<keyword evidence="2" id="KW-0812">Transmembrane</keyword>
<name>A0AAV7PD03_PLEWA</name>
<dbReference type="AlphaFoldDB" id="A0AAV7PD03"/>
<protein>
    <submittedName>
        <fullName evidence="3">Uncharacterized protein</fullName>
    </submittedName>
</protein>
<feature type="region of interest" description="Disordered" evidence="1">
    <location>
        <begin position="1"/>
        <end position="37"/>
    </location>
</feature>
<dbReference type="EMBL" id="JANPWB010000011">
    <property type="protein sequence ID" value="KAJ1126030.1"/>
    <property type="molecule type" value="Genomic_DNA"/>
</dbReference>
<evidence type="ECO:0000313" key="3">
    <source>
        <dbReference type="EMBL" id="KAJ1126030.1"/>
    </source>
</evidence>
<evidence type="ECO:0000313" key="4">
    <source>
        <dbReference type="Proteomes" id="UP001066276"/>
    </source>
</evidence>
<comment type="caution">
    <text evidence="3">The sequence shown here is derived from an EMBL/GenBank/DDBJ whole genome shotgun (WGS) entry which is preliminary data.</text>
</comment>
<sequence>MLERRRSRRGRAENQGISNSPPSKEERSGAPWKVKQQPWAPEAIHISAMEALGADSETRGPRPRTSYIDFCKGGIGGGRHRLVNVGLLAVLHVALNLMSWWDGGGK</sequence>
<evidence type="ECO:0000256" key="1">
    <source>
        <dbReference type="SAM" id="MobiDB-lite"/>
    </source>
</evidence>
<feature type="transmembrane region" description="Helical" evidence="2">
    <location>
        <begin position="82"/>
        <end position="101"/>
    </location>
</feature>
<evidence type="ECO:0000256" key="2">
    <source>
        <dbReference type="SAM" id="Phobius"/>
    </source>
</evidence>
<proteinExistence type="predicted"/>
<keyword evidence="2" id="KW-0472">Membrane</keyword>
<keyword evidence="4" id="KW-1185">Reference proteome</keyword>
<organism evidence="3 4">
    <name type="scientific">Pleurodeles waltl</name>
    <name type="common">Iberian ribbed newt</name>
    <dbReference type="NCBI Taxonomy" id="8319"/>
    <lineage>
        <taxon>Eukaryota</taxon>
        <taxon>Metazoa</taxon>
        <taxon>Chordata</taxon>
        <taxon>Craniata</taxon>
        <taxon>Vertebrata</taxon>
        <taxon>Euteleostomi</taxon>
        <taxon>Amphibia</taxon>
        <taxon>Batrachia</taxon>
        <taxon>Caudata</taxon>
        <taxon>Salamandroidea</taxon>
        <taxon>Salamandridae</taxon>
        <taxon>Pleurodelinae</taxon>
        <taxon>Pleurodeles</taxon>
    </lineage>
</organism>
<gene>
    <name evidence="3" type="ORF">NDU88_004443</name>
</gene>
<reference evidence="3" key="1">
    <citation type="journal article" date="2022" name="bioRxiv">
        <title>Sequencing and chromosome-scale assembly of the giantPleurodeles waltlgenome.</title>
        <authorList>
            <person name="Brown T."/>
            <person name="Elewa A."/>
            <person name="Iarovenko S."/>
            <person name="Subramanian E."/>
            <person name="Araus A.J."/>
            <person name="Petzold A."/>
            <person name="Susuki M."/>
            <person name="Suzuki K.-i.T."/>
            <person name="Hayashi T."/>
            <person name="Toyoda A."/>
            <person name="Oliveira C."/>
            <person name="Osipova E."/>
            <person name="Leigh N.D."/>
            <person name="Simon A."/>
            <person name="Yun M.H."/>
        </authorList>
    </citation>
    <scope>NUCLEOTIDE SEQUENCE</scope>
    <source>
        <strain evidence="3">20211129_DDA</strain>
        <tissue evidence="3">Liver</tissue>
    </source>
</reference>
<keyword evidence="2" id="KW-1133">Transmembrane helix</keyword>